<reference evidence="1 2" key="1">
    <citation type="submission" date="2017-03" db="EMBL/GenBank/DDBJ databases">
        <title>Genomes of endolithic fungi from Antarctica.</title>
        <authorList>
            <person name="Coleine C."/>
            <person name="Masonjones S."/>
            <person name="Stajich J.E."/>
        </authorList>
    </citation>
    <scope>NUCLEOTIDE SEQUENCE [LARGE SCALE GENOMIC DNA]</scope>
    <source>
        <strain evidence="1 2">CCFEE 5184</strain>
    </source>
</reference>
<evidence type="ECO:0000313" key="1">
    <source>
        <dbReference type="EMBL" id="TKA77389.1"/>
    </source>
</evidence>
<evidence type="ECO:0000313" key="2">
    <source>
        <dbReference type="Proteomes" id="UP000309340"/>
    </source>
</evidence>
<sequence length="235" mass="26014">MVSPLTLQHLFASVTIQDALSVAQHPAMDDTKLAVSRSWRNVVTSSPTIKQALFLAPTKSTLVWTLTDKAAASPTGPGGSGLLGPSARFSELDRLVTIDEVKETGREYLVQARVNGVLPYRHLHFSQRLDSAHSVWSFCNYIHPDGVPVETAFLTNIKAVRKMHVSYRRMFISQPPCQVVEIGVYGGRSQALIEKIVQVTQQIVCLEVALWMKDVSFVRRKPEVMARLAMTGLGE</sequence>
<dbReference type="AlphaFoldDB" id="A0A4V5NH45"/>
<protein>
    <submittedName>
        <fullName evidence="1">Uncharacterized protein</fullName>
    </submittedName>
</protein>
<comment type="caution">
    <text evidence="1">The sequence shown here is derived from an EMBL/GenBank/DDBJ whole genome shotgun (WGS) entry which is preliminary data.</text>
</comment>
<accession>A0A4V5NH45</accession>
<dbReference type="EMBL" id="NAJQ01000139">
    <property type="protein sequence ID" value="TKA77389.1"/>
    <property type="molecule type" value="Genomic_DNA"/>
</dbReference>
<keyword evidence="2" id="KW-1185">Reference proteome</keyword>
<gene>
    <name evidence="1" type="ORF">B0A55_03231</name>
</gene>
<dbReference type="Proteomes" id="UP000309340">
    <property type="component" value="Unassembled WGS sequence"/>
</dbReference>
<dbReference type="OrthoDB" id="3854593at2759"/>
<name>A0A4V5NH45_9PEZI</name>
<organism evidence="1 2">
    <name type="scientific">Friedmanniomyces simplex</name>
    <dbReference type="NCBI Taxonomy" id="329884"/>
    <lineage>
        <taxon>Eukaryota</taxon>
        <taxon>Fungi</taxon>
        <taxon>Dikarya</taxon>
        <taxon>Ascomycota</taxon>
        <taxon>Pezizomycotina</taxon>
        <taxon>Dothideomycetes</taxon>
        <taxon>Dothideomycetidae</taxon>
        <taxon>Mycosphaerellales</taxon>
        <taxon>Teratosphaeriaceae</taxon>
        <taxon>Friedmanniomyces</taxon>
    </lineage>
</organism>
<proteinExistence type="predicted"/>